<protein>
    <recommendedName>
        <fullName evidence="2">Phosphatidic acid phosphatase type 2/haloperoxidase domain-containing protein</fullName>
    </recommendedName>
</protein>
<comment type="caution">
    <text evidence="3">The sequence shown here is derived from an EMBL/GenBank/DDBJ whole genome shotgun (WGS) entry which is preliminary data.</text>
</comment>
<accession>A0A7J6LSP7</accession>
<evidence type="ECO:0000256" key="1">
    <source>
        <dbReference type="SAM" id="Phobius"/>
    </source>
</evidence>
<keyword evidence="1" id="KW-1133">Transmembrane helix</keyword>
<dbReference type="Gene3D" id="1.20.144.10">
    <property type="entry name" value="Phosphatidic acid phosphatase type 2/haloperoxidase"/>
    <property type="match status" value="1"/>
</dbReference>
<dbReference type="EMBL" id="JABAHT010000172">
    <property type="protein sequence ID" value="KAF4662322.1"/>
    <property type="molecule type" value="Genomic_DNA"/>
</dbReference>
<feature type="domain" description="Phosphatidic acid phosphatase type 2/haloperoxidase" evidence="2">
    <location>
        <begin position="255"/>
        <end position="352"/>
    </location>
</feature>
<evidence type="ECO:0000259" key="2">
    <source>
        <dbReference type="Pfam" id="PF01569"/>
    </source>
</evidence>
<keyword evidence="1" id="KW-0812">Transmembrane</keyword>
<organism evidence="3 4">
    <name type="scientific">Perkinsus olseni</name>
    <name type="common">Perkinsus atlanticus</name>
    <dbReference type="NCBI Taxonomy" id="32597"/>
    <lineage>
        <taxon>Eukaryota</taxon>
        <taxon>Sar</taxon>
        <taxon>Alveolata</taxon>
        <taxon>Perkinsozoa</taxon>
        <taxon>Perkinsea</taxon>
        <taxon>Perkinsida</taxon>
        <taxon>Perkinsidae</taxon>
        <taxon>Perkinsus</taxon>
    </lineage>
</organism>
<dbReference type="AlphaFoldDB" id="A0A7J6LSP7"/>
<proteinExistence type="predicted"/>
<feature type="transmembrane region" description="Helical" evidence="1">
    <location>
        <begin position="334"/>
        <end position="352"/>
    </location>
</feature>
<dbReference type="Pfam" id="PF01569">
    <property type="entry name" value="PAP2"/>
    <property type="match status" value="1"/>
</dbReference>
<reference evidence="3 4" key="1">
    <citation type="submission" date="2020-04" db="EMBL/GenBank/DDBJ databases">
        <title>Perkinsus olseni comparative genomics.</title>
        <authorList>
            <person name="Bogema D.R."/>
        </authorList>
    </citation>
    <scope>NUCLEOTIDE SEQUENCE [LARGE SCALE GENOMIC DNA]</scope>
    <source>
        <strain evidence="3">ATCC PRA-179</strain>
    </source>
</reference>
<dbReference type="Proteomes" id="UP000570595">
    <property type="component" value="Unassembled WGS sequence"/>
</dbReference>
<name>A0A7J6LSP7_PEROL</name>
<feature type="transmembrane region" description="Helical" evidence="1">
    <location>
        <begin position="196"/>
        <end position="216"/>
    </location>
</feature>
<dbReference type="InterPro" id="IPR000326">
    <property type="entry name" value="PAP2/HPO"/>
</dbReference>
<keyword evidence="1" id="KW-0472">Membrane</keyword>
<dbReference type="InterPro" id="IPR036938">
    <property type="entry name" value="PAP2/HPO_sf"/>
</dbReference>
<sequence length="382" mass="42299">MLSSSSSIDECINRAVDFLTECDNESCRKGCVGMLLEVLSNPLIVSRVAPRTLERLVSTDQVFRKHLQRAVTVTRAPSNPQLSLRDLSRLVETVSPRDSLLVIRRLDRLKGDMHALQQAIAVDPREVILWPAPPRGSSDSHKPAGMAFLTCLRGSGASEEILRRCGPNSCPYGKVVTLPFSSFTWPSSPVLADYVAAFYSSVLFAFVIFAACATLLKRSKLWFEFMILFFSSWAVQNIAKRLAEMERPRGSCHITCGMPSGHALMSMAIMTLLLLHCGGREIWALALRWRTLDVHITTNFREVRVALGNVLIIVLIFLPVPWSRVQLNDHSTSQIILGCGIGGLLGVFWYVLSMLSNAGKAPKNVSARKRSESDADQAEIEV</sequence>
<evidence type="ECO:0000313" key="4">
    <source>
        <dbReference type="Proteomes" id="UP000570595"/>
    </source>
</evidence>
<evidence type="ECO:0000313" key="3">
    <source>
        <dbReference type="EMBL" id="KAF4662322.1"/>
    </source>
</evidence>
<feature type="transmembrane region" description="Helical" evidence="1">
    <location>
        <begin position="303"/>
        <end position="322"/>
    </location>
</feature>
<dbReference type="SUPFAM" id="SSF48317">
    <property type="entry name" value="Acid phosphatase/Vanadium-dependent haloperoxidase"/>
    <property type="match status" value="1"/>
</dbReference>
<dbReference type="OrthoDB" id="302705at2759"/>
<gene>
    <name evidence="3" type="ORF">FOZ61_002582</name>
</gene>